<keyword evidence="4" id="KW-0808">Transferase</keyword>
<dbReference type="Proteomes" id="UP000224006">
    <property type="component" value="Chromosome III"/>
</dbReference>
<dbReference type="GO" id="GO:0004349">
    <property type="term" value="F:glutamate 5-kinase activity"/>
    <property type="evidence" value="ECO:0007669"/>
    <property type="project" value="InterPro"/>
</dbReference>
<dbReference type="InterPro" id="IPR015947">
    <property type="entry name" value="PUA-like_sf"/>
</dbReference>
<dbReference type="PROSITE" id="PS00902">
    <property type="entry name" value="GLUTAMATE_5_KINASE"/>
    <property type="match status" value="1"/>
</dbReference>
<dbReference type="PANTHER" id="PTHR43654">
    <property type="entry name" value="GLUTAMATE 5-KINASE"/>
    <property type="match status" value="1"/>
</dbReference>
<dbReference type="RefSeq" id="XP_029220649.1">
    <property type="nucleotide sequence ID" value="XM_029363283.1"/>
</dbReference>
<dbReference type="InterPro" id="IPR019797">
    <property type="entry name" value="Glutamate_5-kinase_CS"/>
</dbReference>
<dbReference type="GO" id="GO:0008652">
    <property type="term" value="P:amino acid biosynthetic process"/>
    <property type="evidence" value="ECO:0007669"/>
    <property type="project" value="UniProtKB-KW"/>
</dbReference>
<dbReference type="InterPro" id="IPR041739">
    <property type="entry name" value="G5K_ProB"/>
</dbReference>
<feature type="domain" description="Aspartate/glutamate/uridylate kinase" evidence="9">
    <location>
        <begin position="78"/>
        <end position="307"/>
    </location>
</feature>
<dbReference type="PRINTS" id="PR00474">
    <property type="entry name" value="GLU5KINASE"/>
</dbReference>
<evidence type="ECO:0000256" key="2">
    <source>
        <dbReference type="ARBA" id="ARBA00022605"/>
    </source>
</evidence>
<dbReference type="Gene3D" id="2.30.130.10">
    <property type="entry name" value="PUA domain"/>
    <property type="match status" value="2"/>
</dbReference>
<keyword evidence="6 11" id="KW-0418">Kinase</keyword>
<evidence type="ECO:0000259" key="9">
    <source>
        <dbReference type="Pfam" id="PF00696"/>
    </source>
</evidence>
<dbReference type="GO" id="GO:0005524">
    <property type="term" value="F:ATP binding"/>
    <property type="evidence" value="ECO:0007669"/>
    <property type="project" value="UniProtKB-KW"/>
</dbReference>
<keyword evidence="5" id="KW-0547">Nucleotide-binding</keyword>
<dbReference type="KEGG" id="bbes:BESB_048320"/>
<evidence type="ECO:0000313" key="12">
    <source>
        <dbReference type="Proteomes" id="UP000224006"/>
    </source>
</evidence>
<reference evidence="11 12" key="1">
    <citation type="submission" date="2017-09" db="EMBL/GenBank/DDBJ databases">
        <title>Genome sequencing of Besnoitia besnoiti strain Bb-Ger1.</title>
        <authorList>
            <person name="Schares G."/>
            <person name="Venepally P."/>
            <person name="Lorenzi H.A."/>
        </authorList>
    </citation>
    <scope>NUCLEOTIDE SEQUENCE [LARGE SCALE GENOMIC DNA]</scope>
    <source>
        <strain evidence="11 12">Bb-Ger1</strain>
    </source>
</reference>
<protein>
    <submittedName>
        <fullName evidence="11">Glutamate 5-kinase domain-containing protein</fullName>
    </submittedName>
</protein>
<feature type="region of interest" description="Disordered" evidence="8">
    <location>
        <begin position="377"/>
        <end position="533"/>
    </location>
</feature>
<dbReference type="HAMAP" id="MF_00456">
    <property type="entry name" value="ProB"/>
    <property type="match status" value="1"/>
</dbReference>
<comment type="caution">
    <text evidence="11">The sequence shown here is derived from an EMBL/GenBank/DDBJ whole genome shotgun (WGS) entry which is preliminary data.</text>
</comment>
<feature type="compositionally biased region" description="Basic and acidic residues" evidence="8">
    <location>
        <begin position="377"/>
        <end position="394"/>
    </location>
</feature>
<proteinExistence type="inferred from homology"/>
<feature type="compositionally biased region" description="Basic and acidic residues" evidence="8">
    <location>
        <begin position="439"/>
        <end position="458"/>
    </location>
</feature>
<dbReference type="SUPFAM" id="SSF88697">
    <property type="entry name" value="PUA domain-like"/>
    <property type="match status" value="1"/>
</dbReference>
<dbReference type="STRING" id="94643.A0A2A9MM74"/>
<dbReference type="InterPro" id="IPR001048">
    <property type="entry name" value="Asp/Glu/Uridylate_kinase"/>
</dbReference>
<dbReference type="InterPro" id="IPR036974">
    <property type="entry name" value="PUA_sf"/>
</dbReference>
<dbReference type="GO" id="GO:0003723">
    <property type="term" value="F:RNA binding"/>
    <property type="evidence" value="ECO:0007669"/>
    <property type="project" value="InterPro"/>
</dbReference>
<evidence type="ECO:0000256" key="8">
    <source>
        <dbReference type="SAM" id="MobiDB-lite"/>
    </source>
</evidence>
<dbReference type="InterPro" id="IPR002478">
    <property type="entry name" value="PUA"/>
</dbReference>
<feature type="compositionally biased region" description="Basic and acidic residues" evidence="8">
    <location>
        <begin position="511"/>
        <end position="530"/>
    </location>
</feature>
<dbReference type="GO" id="GO:0005829">
    <property type="term" value="C:cytosol"/>
    <property type="evidence" value="ECO:0007669"/>
    <property type="project" value="TreeGrafter"/>
</dbReference>
<keyword evidence="2" id="KW-0028">Amino-acid biosynthesis</keyword>
<dbReference type="OrthoDB" id="409889at2759"/>
<feature type="region of interest" description="Disordered" evidence="8">
    <location>
        <begin position="25"/>
        <end position="52"/>
    </location>
</feature>
<dbReference type="Pfam" id="PF01472">
    <property type="entry name" value="PUA"/>
    <property type="match status" value="1"/>
</dbReference>
<dbReference type="GeneID" id="40309762"/>
<evidence type="ECO:0000256" key="6">
    <source>
        <dbReference type="ARBA" id="ARBA00022777"/>
    </source>
</evidence>
<accession>A0A2A9MM74</accession>
<keyword evidence="7" id="KW-0067">ATP-binding</keyword>
<gene>
    <name evidence="11" type="ORF">BESB_048320</name>
</gene>
<evidence type="ECO:0000259" key="10">
    <source>
        <dbReference type="Pfam" id="PF01472"/>
    </source>
</evidence>
<dbReference type="NCBIfam" id="TIGR01027">
    <property type="entry name" value="proB"/>
    <property type="match status" value="1"/>
</dbReference>
<dbReference type="InterPro" id="IPR036393">
    <property type="entry name" value="AceGlu_kinase-like_sf"/>
</dbReference>
<evidence type="ECO:0000256" key="4">
    <source>
        <dbReference type="ARBA" id="ARBA00022679"/>
    </source>
</evidence>
<dbReference type="Pfam" id="PF00696">
    <property type="entry name" value="AA_kinase"/>
    <property type="match status" value="1"/>
</dbReference>
<dbReference type="VEuPathDB" id="ToxoDB:BESB_048320"/>
<feature type="compositionally biased region" description="Basic and acidic residues" evidence="8">
    <location>
        <begin position="742"/>
        <end position="754"/>
    </location>
</feature>
<dbReference type="InterPro" id="IPR005715">
    <property type="entry name" value="Glu_5kinase/COase_Synthase"/>
</dbReference>
<dbReference type="PROSITE" id="PS50890">
    <property type="entry name" value="PUA"/>
    <property type="match status" value="2"/>
</dbReference>
<feature type="compositionally biased region" description="Polar residues" evidence="8">
    <location>
        <begin position="710"/>
        <end position="720"/>
    </location>
</feature>
<dbReference type="FunFam" id="3.40.1160.10:FF:000018">
    <property type="entry name" value="Glutamate 5-kinase"/>
    <property type="match status" value="1"/>
</dbReference>
<feature type="domain" description="PUA" evidence="10">
    <location>
        <begin position="583"/>
        <end position="623"/>
    </location>
</feature>
<feature type="compositionally biased region" description="Basic and acidic residues" evidence="8">
    <location>
        <begin position="486"/>
        <end position="503"/>
    </location>
</feature>
<dbReference type="EMBL" id="NWUJ01000003">
    <property type="protein sequence ID" value="PFH36640.1"/>
    <property type="molecule type" value="Genomic_DNA"/>
</dbReference>
<feature type="region of interest" description="Disordered" evidence="8">
    <location>
        <begin position="662"/>
        <end position="754"/>
    </location>
</feature>
<dbReference type="SUPFAM" id="SSF53633">
    <property type="entry name" value="Carbamate kinase-like"/>
    <property type="match status" value="1"/>
</dbReference>
<organism evidence="11 12">
    <name type="scientific">Besnoitia besnoiti</name>
    <name type="common">Apicomplexan protozoan</name>
    <dbReference type="NCBI Taxonomy" id="94643"/>
    <lineage>
        <taxon>Eukaryota</taxon>
        <taxon>Sar</taxon>
        <taxon>Alveolata</taxon>
        <taxon>Apicomplexa</taxon>
        <taxon>Conoidasida</taxon>
        <taxon>Coccidia</taxon>
        <taxon>Eucoccidiorida</taxon>
        <taxon>Eimeriorina</taxon>
        <taxon>Sarcocystidae</taxon>
        <taxon>Besnoitia</taxon>
    </lineage>
</organism>
<evidence type="ECO:0000256" key="7">
    <source>
        <dbReference type="ARBA" id="ARBA00022840"/>
    </source>
</evidence>
<evidence type="ECO:0000256" key="5">
    <source>
        <dbReference type="ARBA" id="ARBA00022741"/>
    </source>
</evidence>
<dbReference type="InterPro" id="IPR001057">
    <property type="entry name" value="Glu/AcGlu_kinase"/>
</dbReference>
<name>A0A2A9MM74_BESBE</name>
<sequence length="852" mass="91050">MMADDLASSAPNDRRYSLCADRDCGRESFSTSPRRRHAKAQGSHCEGAEGKRRCEEQKEEGSPSLCPAPATAAKSGCLVVVKIGTSTLLTVAKGRMCMNLSNLGRFVDTICELRARGHTVIIVSSGAVGAGCVTLRLRERPEHLNMKQALAAVGQCRLMRLYEDLFSIREEKVAQMLVSRHDLLQQKSYQNFRSALKALLALDAIPIINENDTLATEQLRFGDNDTLSAHIAVAVDAHWLFILTDVDCLFDRNPHKHADARPVALVDRLTDVYAFLSDGDCGAWGTGGMHTKIIASKLATNVGVHVAISNGQHPERILDILAYAQQRDGTPHPLEEAALPRLSLFPMRAPMRQETGDACAQARAAESAEAAACRREDAAATGRLEEKKGKKKGEWSPTKRKGQGGEQEGNGAFVETAAGGGIPGMETWRRDPAAGCAKEGQEEARAAKAIDNARDSHLPADASPSFSASVDVGARQSSAWDVGEAADERRSRAIFEKADKEDMGPGQGGGDKTKKESVGSGHEPTDDCTPKLRATGGQPFPSLLICDSIQQMPFLGTIFIAKDRRSHKKGDTRGWILSLPVRGKIFIDPGAVAALVQQKKSLFAAGVRHVAGNFAANECVAVYVTSFSRGGSKRLAGQFPGAKSYPTLADAAAQSGSCKREASALGRKTSKGGQSRVDLTSLDKVQQTASVEDEPGWVDSGAPDTLESPPRSNVSASAANGPSARSAISNGLVPPALASSDATRDGETAAERAVETSDSLYASTGLGFSAPSCPMECLEIARCISNVSSAELKTIKGRKSSEFRDLLGYAVDEEVAHRQHIVFTFMNGHEALKNFCLCKNPSQEREEATEPV</sequence>
<evidence type="ECO:0000256" key="1">
    <source>
        <dbReference type="ARBA" id="ARBA00022490"/>
    </source>
</evidence>
<dbReference type="AlphaFoldDB" id="A0A2A9MM74"/>
<keyword evidence="1" id="KW-0963">Cytoplasm</keyword>
<dbReference type="PANTHER" id="PTHR43654:SF3">
    <property type="entry name" value="GLUTAMATE 5-KINASE"/>
    <property type="match status" value="1"/>
</dbReference>
<dbReference type="Gene3D" id="3.40.1160.10">
    <property type="entry name" value="Acetylglutamate kinase-like"/>
    <property type="match status" value="1"/>
</dbReference>
<keyword evidence="12" id="KW-1185">Reference proteome</keyword>
<evidence type="ECO:0000313" key="11">
    <source>
        <dbReference type="EMBL" id="PFH36640.1"/>
    </source>
</evidence>
<evidence type="ECO:0000256" key="3">
    <source>
        <dbReference type="ARBA" id="ARBA00022650"/>
    </source>
</evidence>
<keyword evidence="3" id="KW-0641">Proline biosynthesis</keyword>
<dbReference type="CDD" id="cd04242">
    <property type="entry name" value="AAK_G5K_ProB"/>
    <property type="match status" value="1"/>
</dbReference>